<evidence type="ECO:0000313" key="2">
    <source>
        <dbReference type="EMBL" id="HFM99400.1"/>
    </source>
</evidence>
<dbReference type="AlphaFoldDB" id="A0A7C3PJ83"/>
<comment type="caution">
    <text evidence="2">The sequence shown here is derived from an EMBL/GenBank/DDBJ whole genome shotgun (WGS) entry which is preliminary data.</text>
</comment>
<proteinExistence type="predicted"/>
<dbReference type="EMBL" id="DSRU01000241">
    <property type="protein sequence ID" value="HFM99400.1"/>
    <property type="molecule type" value="Genomic_DNA"/>
</dbReference>
<evidence type="ECO:0000256" key="1">
    <source>
        <dbReference type="SAM" id="Coils"/>
    </source>
</evidence>
<protein>
    <submittedName>
        <fullName evidence="2">Uncharacterized protein</fullName>
    </submittedName>
</protein>
<sequence length="64" mass="7870">MTKNKEYRKRLEGQYRALEEHLEKIARERQKPLAEQDEGLLIYWEKTVANCRQQIAKLERRLNR</sequence>
<name>A0A7C3PJ83_9CYAN</name>
<organism evidence="2">
    <name type="scientific">Oscillatoriales cyanobacterium SpSt-418</name>
    <dbReference type="NCBI Taxonomy" id="2282169"/>
    <lineage>
        <taxon>Bacteria</taxon>
        <taxon>Bacillati</taxon>
        <taxon>Cyanobacteriota</taxon>
        <taxon>Cyanophyceae</taxon>
        <taxon>Oscillatoriophycideae</taxon>
        <taxon>Oscillatoriales</taxon>
    </lineage>
</organism>
<reference evidence="2" key="1">
    <citation type="journal article" date="2020" name="mSystems">
        <title>Genome- and Community-Level Interaction Insights into Carbon Utilization and Element Cycling Functions of Hydrothermarchaeota in Hydrothermal Sediment.</title>
        <authorList>
            <person name="Zhou Z."/>
            <person name="Liu Y."/>
            <person name="Xu W."/>
            <person name="Pan J."/>
            <person name="Luo Z.H."/>
            <person name="Li M."/>
        </authorList>
    </citation>
    <scope>NUCLEOTIDE SEQUENCE [LARGE SCALE GENOMIC DNA]</scope>
    <source>
        <strain evidence="2">SpSt-418</strain>
    </source>
</reference>
<feature type="coiled-coil region" evidence="1">
    <location>
        <begin position="4"/>
        <end position="31"/>
    </location>
</feature>
<keyword evidence="1" id="KW-0175">Coiled coil</keyword>
<gene>
    <name evidence="2" type="ORF">ENR64_16885</name>
</gene>
<accession>A0A7C3PJ83</accession>